<dbReference type="KEGG" id="nev:NTE_01374"/>
<evidence type="ECO:0000313" key="1">
    <source>
        <dbReference type="EMBL" id="AIF83442.1"/>
    </source>
</evidence>
<protein>
    <submittedName>
        <fullName evidence="1">Uncharacterized protein</fullName>
    </submittedName>
</protein>
<sequence>MMLKSIVVVVGIVFLLTPSTVALAVPTFGNTTYTTNGKAIISTKQQSSVQSLRTMMTTISNQTAAQIIANSHLPGIGKDSIIRTIQFQYWKYNGTIPWANDTVSQYVIYIANPATLAVNWTDTRPFIGNYGDHAFFISKNDTSDKYIWVVTDKTDKEKYEAPAPRYFYLYYVDAFSGKILAYDCACCGVCT</sequence>
<name>A0A075MRK1_9ARCH</name>
<dbReference type="RefSeq" id="WP_148700212.1">
    <property type="nucleotide sequence ID" value="NZ_CP007174.1"/>
</dbReference>
<gene>
    <name evidence="1" type="ORF">NTE_01374</name>
</gene>
<accession>A0A075MRK1</accession>
<organism evidence="1 2">
    <name type="scientific">Candidatus Nitrososphaera evergladensis SR1</name>
    <dbReference type="NCBI Taxonomy" id="1459636"/>
    <lineage>
        <taxon>Archaea</taxon>
        <taxon>Nitrososphaerota</taxon>
        <taxon>Nitrososphaeria</taxon>
        <taxon>Nitrososphaerales</taxon>
        <taxon>Nitrososphaeraceae</taxon>
        <taxon>Nitrososphaera</taxon>
    </lineage>
</organism>
<dbReference type="Proteomes" id="UP000028194">
    <property type="component" value="Chromosome"/>
</dbReference>
<reference evidence="1 2" key="1">
    <citation type="journal article" date="2014" name="PLoS ONE">
        <title>Genome Sequence of Candidatus Nitrososphaera evergladensis from Group I.1b Enriched from Everglades Soil Reveals Novel Genomic Features of the Ammonia-Oxidizing Archaea.</title>
        <authorList>
            <person name="Zhalnina K.V."/>
            <person name="Dias R."/>
            <person name="Leonard M.T."/>
            <person name="Dorr de Quadros P."/>
            <person name="Camargo F.A."/>
            <person name="Drew J.C."/>
            <person name="Farmerie W.G."/>
            <person name="Daroub S.H."/>
            <person name="Triplett E.W."/>
        </authorList>
    </citation>
    <scope>NUCLEOTIDE SEQUENCE [LARGE SCALE GENOMIC DNA]</scope>
    <source>
        <strain evidence="1 2">SR1</strain>
    </source>
</reference>
<evidence type="ECO:0000313" key="2">
    <source>
        <dbReference type="Proteomes" id="UP000028194"/>
    </source>
</evidence>
<dbReference type="AlphaFoldDB" id="A0A075MRK1"/>
<dbReference type="EMBL" id="CP007174">
    <property type="protein sequence ID" value="AIF83442.1"/>
    <property type="molecule type" value="Genomic_DNA"/>
</dbReference>
<dbReference type="HOGENOM" id="CLU_1458139_0_0_2"/>
<dbReference type="GeneID" id="41597170"/>
<keyword evidence="2" id="KW-1185">Reference proteome</keyword>
<proteinExistence type="predicted"/>